<dbReference type="AlphaFoldDB" id="A0A0F9U4Q9"/>
<protein>
    <submittedName>
        <fullName evidence="1">Uncharacterized protein</fullName>
    </submittedName>
</protein>
<gene>
    <name evidence="1" type="ORF">LCGC14_0267850</name>
</gene>
<comment type="caution">
    <text evidence="1">The sequence shown here is derived from an EMBL/GenBank/DDBJ whole genome shotgun (WGS) entry which is preliminary data.</text>
</comment>
<dbReference type="EMBL" id="LAZR01000146">
    <property type="protein sequence ID" value="KKN86609.1"/>
    <property type="molecule type" value="Genomic_DNA"/>
</dbReference>
<proteinExistence type="predicted"/>
<sequence length="237" mass="27795">MTEKGFLPATWNEISAHYGSFLDKEFASAHWKIADILQYVANVVQHLPTKGELVEFSDMAASQLEDDMVSRGWDSISTLVDIWHGDRYCKMCNSRLKEKSDVENNFQRKCERCQKLNWFTMSKDQRRYVFTLIQKHLQWVADEIIAYKIRPGEDFETKFPQDLTNVEVSAYPQWFSGTREESLNSNEVYIRCGHTACNNRLITSDPWEKNAYNNCLDHIFEYEHEKVADHPMIFGNT</sequence>
<reference evidence="1" key="1">
    <citation type="journal article" date="2015" name="Nature">
        <title>Complex archaea that bridge the gap between prokaryotes and eukaryotes.</title>
        <authorList>
            <person name="Spang A."/>
            <person name="Saw J.H."/>
            <person name="Jorgensen S.L."/>
            <person name="Zaremba-Niedzwiedzka K."/>
            <person name="Martijn J."/>
            <person name="Lind A.E."/>
            <person name="van Eijk R."/>
            <person name="Schleper C."/>
            <person name="Guy L."/>
            <person name="Ettema T.J."/>
        </authorList>
    </citation>
    <scope>NUCLEOTIDE SEQUENCE</scope>
</reference>
<evidence type="ECO:0000313" key="1">
    <source>
        <dbReference type="EMBL" id="KKN86609.1"/>
    </source>
</evidence>
<name>A0A0F9U4Q9_9ZZZZ</name>
<organism evidence="1">
    <name type="scientific">marine sediment metagenome</name>
    <dbReference type="NCBI Taxonomy" id="412755"/>
    <lineage>
        <taxon>unclassified sequences</taxon>
        <taxon>metagenomes</taxon>
        <taxon>ecological metagenomes</taxon>
    </lineage>
</organism>
<accession>A0A0F9U4Q9</accession>